<comment type="caution">
    <text evidence="3">The sequence shown here is derived from an EMBL/GenBank/DDBJ whole genome shotgun (WGS) entry which is preliminary data.</text>
</comment>
<dbReference type="Gene3D" id="3.40.50.12780">
    <property type="entry name" value="N-terminal domain of ligase-like"/>
    <property type="match status" value="1"/>
</dbReference>
<gene>
    <name evidence="3" type="ORF">H9828_04955</name>
</gene>
<dbReference type="InterPro" id="IPR055378">
    <property type="entry name" value="GH3_C"/>
</dbReference>
<dbReference type="Pfam" id="PF23572">
    <property type="entry name" value="GH3_C"/>
    <property type="match status" value="1"/>
</dbReference>
<accession>A0A9D1Z121</accession>
<dbReference type="AlphaFoldDB" id="A0A9D1Z121"/>
<name>A0A9D1Z121_9BACT</name>
<feature type="domain" description="GH3 C-terminal" evidence="2">
    <location>
        <begin position="371"/>
        <end position="476"/>
    </location>
</feature>
<dbReference type="PANTHER" id="PTHR31901:SF9">
    <property type="entry name" value="GH3 DOMAIN-CONTAINING PROTEIN"/>
    <property type="match status" value="1"/>
</dbReference>
<dbReference type="InterPro" id="IPR055377">
    <property type="entry name" value="GH3_M"/>
</dbReference>
<reference evidence="3" key="1">
    <citation type="journal article" date="2021" name="PeerJ">
        <title>Extensive microbial diversity within the chicken gut microbiome revealed by metagenomics and culture.</title>
        <authorList>
            <person name="Gilroy R."/>
            <person name="Ravi A."/>
            <person name="Getino M."/>
            <person name="Pursley I."/>
            <person name="Horton D.L."/>
            <person name="Alikhan N.F."/>
            <person name="Baker D."/>
            <person name="Gharbi K."/>
            <person name="Hall N."/>
            <person name="Watson M."/>
            <person name="Adriaenssens E.M."/>
            <person name="Foster-Nyarko E."/>
            <person name="Jarju S."/>
            <person name="Secka A."/>
            <person name="Antonio M."/>
            <person name="Oren A."/>
            <person name="Chaudhuri R.R."/>
            <person name="La Ragione R."/>
            <person name="Hildebrand F."/>
            <person name="Pallen M.J."/>
        </authorList>
    </citation>
    <scope>NUCLEOTIDE SEQUENCE</scope>
    <source>
        <strain evidence="3">5134</strain>
    </source>
</reference>
<evidence type="ECO:0000259" key="2">
    <source>
        <dbReference type="Pfam" id="PF23572"/>
    </source>
</evidence>
<evidence type="ECO:0000313" key="3">
    <source>
        <dbReference type="EMBL" id="HIY68745.1"/>
    </source>
</evidence>
<organism evidence="3 4">
    <name type="scientific">Candidatus Alistipes intestinigallinarum</name>
    <dbReference type="NCBI Taxonomy" id="2838440"/>
    <lineage>
        <taxon>Bacteria</taxon>
        <taxon>Pseudomonadati</taxon>
        <taxon>Bacteroidota</taxon>
        <taxon>Bacteroidia</taxon>
        <taxon>Bacteroidales</taxon>
        <taxon>Rikenellaceae</taxon>
        <taxon>Alistipes</taxon>
    </lineage>
</organism>
<protein>
    <submittedName>
        <fullName evidence="3">GH3 auxin-responsive promoter family protein</fullName>
    </submittedName>
</protein>
<dbReference type="Proteomes" id="UP000886844">
    <property type="component" value="Unassembled WGS sequence"/>
</dbReference>
<dbReference type="PANTHER" id="PTHR31901">
    <property type="entry name" value="GH3 DOMAIN-CONTAINING PROTEIN"/>
    <property type="match status" value="1"/>
</dbReference>
<dbReference type="GO" id="GO:0016881">
    <property type="term" value="F:acid-amino acid ligase activity"/>
    <property type="evidence" value="ECO:0007669"/>
    <property type="project" value="TreeGrafter"/>
</dbReference>
<dbReference type="EMBL" id="DXDA01000042">
    <property type="protein sequence ID" value="HIY68745.1"/>
    <property type="molecule type" value="Genomic_DNA"/>
</dbReference>
<evidence type="ECO:0000259" key="1">
    <source>
        <dbReference type="Pfam" id="PF23571"/>
    </source>
</evidence>
<dbReference type="Pfam" id="PF03321">
    <property type="entry name" value="GH3"/>
    <property type="match status" value="2"/>
</dbReference>
<dbReference type="InterPro" id="IPR004993">
    <property type="entry name" value="GH3"/>
</dbReference>
<dbReference type="GO" id="GO:0005737">
    <property type="term" value="C:cytoplasm"/>
    <property type="evidence" value="ECO:0007669"/>
    <property type="project" value="TreeGrafter"/>
</dbReference>
<reference evidence="3" key="2">
    <citation type="submission" date="2021-04" db="EMBL/GenBank/DDBJ databases">
        <authorList>
            <person name="Gilroy R."/>
        </authorList>
    </citation>
    <scope>NUCLEOTIDE SEQUENCE</scope>
    <source>
        <strain evidence="3">5134</strain>
    </source>
</reference>
<dbReference type="InterPro" id="IPR042099">
    <property type="entry name" value="ANL_N_sf"/>
</dbReference>
<dbReference type="Pfam" id="PF23571">
    <property type="entry name" value="GH3_M"/>
    <property type="match status" value="1"/>
</dbReference>
<sequence length="492" mass="57348">MSLRNFILRAWFSRRERSIDRFRRHPAETQMRMLEHLLRRGRDTEFGERYDLRHIRTLEQFQTRVETFDYERFKPYVERMREGVRNVSWPGRVTLFARSSGTTSDRSKYIPVTRESLWRNHTLGMRDVATVYAGNYPQSRVLEGKTLTLGGSCVREGDNLVGDLSALLIHETTFWSGWFRAPRIETAIIPDFDAKCEAICRECTGEHITAFAGVPSWNLALMRRVLEYTGKRNLLEVWPDLEMFAHGGVEFTPYRRSFEELIPSPGMHYMETYNASEGFFALADDPSRNDMLLMLDYGTFFEFRHGTQIVPLEGVECGKVYAVLITSNNGLWRYEIGDTVEFTSTNPYRIRFSGRTKQYINVFGEELIVDNAERALAETCRKTGAVVSEYTVAPCYMSLHERGAHEWLVEFDREPESLESFAATLDEELRAVNSDYDAKRRTTLERQRLIRLERGKFLSWMRSRGKNKVPRLMNDRRVIEDIKAFAGIDGRQ</sequence>
<feature type="domain" description="GH3 middle" evidence="1">
    <location>
        <begin position="293"/>
        <end position="355"/>
    </location>
</feature>
<evidence type="ECO:0000313" key="4">
    <source>
        <dbReference type="Proteomes" id="UP000886844"/>
    </source>
</evidence>
<proteinExistence type="predicted"/>